<feature type="domain" description="ABC transporter" evidence="5">
    <location>
        <begin position="61"/>
        <end position="286"/>
    </location>
</feature>
<dbReference type="PANTHER" id="PTHR43423:SF1">
    <property type="entry name" value="ABC TRANSPORTER I FAMILY MEMBER 17"/>
    <property type="match status" value="1"/>
</dbReference>
<evidence type="ECO:0000313" key="6">
    <source>
        <dbReference type="EMBL" id="ETF04315.1"/>
    </source>
</evidence>
<dbReference type="EMBL" id="AYXT01000001">
    <property type="protein sequence ID" value="ETF04315.1"/>
    <property type="molecule type" value="Genomic_DNA"/>
</dbReference>
<reference evidence="6 7" key="1">
    <citation type="journal article" date="2014" name="Genome Announc.">
        <title>Draft Genome Sequence of Advenella kashmirensis Strain W13003, a Polycyclic Aromatic Hydrocarbon-Degrading Bacterium.</title>
        <authorList>
            <person name="Wang X."/>
            <person name="Jin D."/>
            <person name="Zhou L."/>
            <person name="Wu L."/>
            <person name="An W."/>
            <person name="Zhao L."/>
        </authorList>
    </citation>
    <scope>NUCLEOTIDE SEQUENCE [LARGE SCALE GENOMIC DNA]</scope>
    <source>
        <strain evidence="6 7">W13003</strain>
    </source>
</reference>
<dbReference type="PROSITE" id="PS50893">
    <property type="entry name" value="ABC_TRANSPORTER_2"/>
    <property type="match status" value="1"/>
</dbReference>
<dbReference type="Pfam" id="PF00005">
    <property type="entry name" value="ABC_tran"/>
    <property type="match status" value="1"/>
</dbReference>
<dbReference type="InterPro" id="IPR027417">
    <property type="entry name" value="P-loop_NTPase"/>
</dbReference>
<dbReference type="AlphaFoldDB" id="V8QYB3"/>
<keyword evidence="2" id="KW-0472">Membrane</keyword>
<dbReference type="InterPro" id="IPR003439">
    <property type="entry name" value="ABC_transporter-like_ATP-bd"/>
</dbReference>
<dbReference type="GO" id="GO:0005524">
    <property type="term" value="F:ATP binding"/>
    <property type="evidence" value="ECO:0007669"/>
    <property type="project" value="UniProtKB-KW"/>
</dbReference>
<keyword evidence="2" id="KW-1003">Cell membrane</keyword>
<evidence type="ECO:0000256" key="2">
    <source>
        <dbReference type="ARBA" id="ARBA00022475"/>
    </source>
</evidence>
<dbReference type="InterPro" id="IPR017871">
    <property type="entry name" value="ABC_transporter-like_CS"/>
</dbReference>
<dbReference type="SMART" id="SM00382">
    <property type="entry name" value="AAA"/>
    <property type="match status" value="1"/>
</dbReference>
<evidence type="ECO:0000259" key="5">
    <source>
        <dbReference type="PROSITE" id="PS50893"/>
    </source>
</evidence>
<evidence type="ECO:0000256" key="1">
    <source>
        <dbReference type="ARBA" id="ARBA00022448"/>
    </source>
</evidence>
<dbReference type="PATRIC" id="fig|1424334.3.peg.777"/>
<evidence type="ECO:0000256" key="3">
    <source>
        <dbReference type="ARBA" id="ARBA00022741"/>
    </source>
</evidence>
<name>V8QYB3_9BURK</name>
<dbReference type="PROSITE" id="PS00211">
    <property type="entry name" value="ABC_TRANSPORTER_1"/>
    <property type="match status" value="1"/>
</dbReference>
<keyword evidence="4 6" id="KW-0067">ATP-binding</keyword>
<accession>V8QYB3</accession>
<keyword evidence="1" id="KW-0813">Transport</keyword>
<evidence type="ECO:0000313" key="7">
    <source>
        <dbReference type="Proteomes" id="UP000018733"/>
    </source>
</evidence>
<proteinExistence type="predicted"/>
<dbReference type="GO" id="GO:0016887">
    <property type="term" value="F:ATP hydrolysis activity"/>
    <property type="evidence" value="ECO:0007669"/>
    <property type="project" value="InterPro"/>
</dbReference>
<dbReference type="STRING" id="1424334.W822_03865"/>
<sequence length="286" mass="32039">MYIVRSSSGEKIHFSSGRFPGSVTRPAAAFFWRLCGWRRYQHWHETVVASVHSTSSRPALLQATHLTRKDPLSDHVLLYPASCIIRHGDRVVLSGASGSGKSVFMRTLALLDKPDSGELALRGRTVSQSDSSRYRAQVAYIRQRPVLLHASVEGNLTFPFGLAVNRDKKYDRQKIERFLQAIDRPSSFLDKASGALSGGEMQLVCLLRVLQLDPCLLLLDEPTSALDEATAQLVEKLIDHWMTVNRHETATLWISHDEQQKARVGERIWLMENGHLSTDDSEGAHA</sequence>
<dbReference type="PANTHER" id="PTHR43423">
    <property type="entry name" value="ABC TRANSPORTER I FAMILY MEMBER 17"/>
    <property type="match status" value="1"/>
</dbReference>
<dbReference type="InterPro" id="IPR003593">
    <property type="entry name" value="AAA+_ATPase"/>
</dbReference>
<protein>
    <submittedName>
        <fullName evidence="6">ABC transporter ATP-binding protein</fullName>
    </submittedName>
</protein>
<keyword evidence="7" id="KW-1185">Reference proteome</keyword>
<dbReference type="Gene3D" id="3.40.50.300">
    <property type="entry name" value="P-loop containing nucleotide triphosphate hydrolases"/>
    <property type="match status" value="1"/>
</dbReference>
<gene>
    <name evidence="6" type="ORF">W822_03865</name>
</gene>
<dbReference type="HOGENOM" id="CLU_000604_1_22_4"/>
<dbReference type="eggNOG" id="COG4619">
    <property type="taxonomic scope" value="Bacteria"/>
</dbReference>
<evidence type="ECO:0000256" key="4">
    <source>
        <dbReference type="ARBA" id="ARBA00022840"/>
    </source>
</evidence>
<organism evidence="6 7">
    <name type="scientific">Advenella kashmirensis W13003</name>
    <dbReference type="NCBI Taxonomy" id="1424334"/>
    <lineage>
        <taxon>Bacteria</taxon>
        <taxon>Pseudomonadati</taxon>
        <taxon>Pseudomonadota</taxon>
        <taxon>Betaproteobacteria</taxon>
        <taxon>Burkholderiales</taxon>
        <taxon>Alcaligenaceae</taxon>
    </lineage>
</organism>
<comment type="caution">
    <text evidence="6">The sequence shown here is derived from an EMBL/GenBank/DDBJ whole genome shotgun (WGS) entry which is preliminary data.</text>
</comment>
<dbReference type="SUPFAM" id="SSF52540">
    <property type="entry name" value="P-loop containing nucleoside triphosphate hydrolases"/>
    <property type="match status" value="1"/>
</dbReference>
<keyword evidence="3" id="KW-0547">Nucleotide-binding</keyword>
<dbReference type="Proteomes" id="UP000018733">
    <property type="component" value="Unassembled WGS sequence"/>
</dbReference>